<evidence type="ECO:0000313" key="1">
    <source>
        <dbReference type="EMBL" id="EKC50812.1"/>
    </source>
</evidence>
<reference evidence="1" key="1">
    <citation type="journal article" date="2013" name="Environ. Microbiol.">
        <title>Microbiota from the distal guts of lean and obese adolescents exhibit partial functional redundancy besides clear differences in community structure.</title>
        <authorList>
            <person name="Ferrer M."/>
            <person name="Ruiz A."/>
            <person name="Lanza F."/>
            <person name="Haange S.B."/>
            <person name="Oberbach A."/>
            <person name="Till H."/>
            <person name="Bargiela R."/>
            <person name="Campoy C."/>
            <person name="Segura M.T."/>
            <person name="Richter M."/>
            <person name="von Bergen M."/>
            <person name="Seifert J."/>
            <person name="Suarez A."/>
        </authorList>
    </citation>
    <scope>NUCLEOTIDE SEQUENCE</scope>
</reference>
<name>K1RQ94_9ZZZZ</name>
<comment type="caution">
    <text evidence="1">The sequence shown here is derived from an EMBL/GenBank/DDBJ whole genome shotgun (WGS) entry which is preliminary data.</text>
</comment>
<sequence length="119" mass="13772">MIKEALERFSGALLYLDDQQHIVALGGTALEECLYSEQYHSYKEQCSTLDISAGIKAAQKAFENFITDNKNAELRLCVNMLPDTVKMPVLLNSWRYLTDNFMIQETFRQFMKKYNEGVM</sequence>
<organism evidence="1">
    <name type="scientific">human gut metagenome</name>
    <dbReference type="NCBI Taxonomy" id="408170"/>
    <lineage>
        <taxon>unclassified sequences</taxon>
        <taxon>metagenomes</taxon>
        <taxon>organismal metagenomes</taxon>
    </lineage>
</organism>
<dbReference type="EMBL" id="AJWZ01009604">
    <property type="protein sequence ID" value="EKC50812.1"/>
    <property type="molecule type" value="Genomic_DNA"/>
</dbReference>
<gene>
    <name evidence="1" type="ORF">OBE_13939</name>
</gene>
<accession>K1RQ94</accession>
<dbReference type="AlphaFoldDB" id="K1RQ94"/>
<protein>
    <submittedName>
        <fullName evidence="1">Uncharacterized protein</fullName>
    </submittedName>
</protein>
<proteinExistence type="predicted"/>